<evidence type="ECO:0000256" key="1">
    <source>
        <dbReference type="ARBA" id="ARBA00001946"/>
    </source>
</evidence>
<dbReference type="InParanoid" id="A0A5J5F2Q0"/>
<proteinExistence type="inferred from homology"/>
<comment type="caution">
    <text evidence="11">The sequence shown here is derived from an EMBL/GenBank/DDBJ whole genome shotgun (WGS) entry which is preliminary data.</text>
</comment>
<dbReference type="GO" id="GO:0005777">
    <property type="term" value="C:peroxisome"/>
    <property type="evidence" value="ECO:0007669"/>
    <property type="project" value="TreeGrafter"/>
</dbReference>
<dbReference type="Gene3D" id="3.90.79.20">
    <property type="match status" value="1"/>
</dbReference>
<evidence type="ECO:0000313" key="11">
    <source>
        <dbReference type="EMBL" id="KAA8910429.1"/>
    </source>
</evidence>
<dbReference type="CDD" id="cd03429">
    <property type="entry name" value="NUDIX_NADH_pyrophosphatase_Nudt13"/>
    <property type="match status" value="1"/>
</dbReference>
<sequence length="450" mass="49751">MRCTRTIFSSIPAFQILPATTRCSSSISPRIVVRKAHYQITKMSVANASYNTDTGAEFNFQDAKLSQKFGPEVTNYFSGSPLNRVSFLRDKPPFLSAALPQAKYLLLNSALDPLSASPKRLAYASYEDVKPLIGNPYDVSEEEFINSYDSRLAQPPQLIFLGIDEYDKESGFVYGAEGSASRYEGRAYFAVGVEDWVPTGIEGEWRKTRLNLNLARSDAAILAQARSIMDWNNRNKFCSACGSPTISVNAGTKRVCPPYDKALQKSADATPAERPPCISRKGVHNIAFPRTDPTVIMAIVNSTGDKVLLGRQRRWPEHFYSCLAGFCEPAESVEEAVRRETWEESGVRVGRVVVHSSQPWPYPNSLMLGCVGEALPDGEQIHLGHDPELHQAEWFPISFIREMLKRPAAGLDEGTPEGFQEGDIRLPPATAIASQLLVAITNNYHGGLKI</sequence>
<comment type="cofactor">
    <cofactor evidence="2">
        <name>Zn(2+)</name>
        <dbReference type="ChEBI" id="CHEBI:29105"/>
    </cofactor>
</comment>
<evidence type="ECO:0000256" key="7">
    <source>
        <dbReference type="ARBA" id="ARBA00022842"/>
    </source>
</evidence>
<feature type="domain" description="Nudix hydrolase" evidence="10">
    <location>
        <begin position="289"/>
        <end position="420"/>
    </location>
</feature>
<dbReference type="SUPFAM" id="SSF55811">
    <property type="entry name" value="Nudix"/>
    <property type="match status" value="1"/>
</dbReference>
<dbReference type="AlphaFoldDB" id="A0A5J5F2Q0"/>
<dbReference type="InterPro" id="IPR050241">
    <property type="entry name" value="NAD-cap_RNA_hydrolase_NudC"/>
</dbReference>
<comment type="similarity">
    <text evidence="3">Belongs to the Nudix hydrolase family. NudC subfamily.</text>
</comment>
<evidence type="ECO:0000256" key="5">
    <source>
        <dbReference type="ARBA" id="ARBA00022723"/>
    </source>
</evidence>
<dbReference type="Pfam" id="PF09297">
    <property type="entry name" value="Zn_ribbon_NUD"/>
    <property type="match status" value="1"/>
</dbReference>
<evidence type="ECO:0000256" key="3">
    <source>
        <dbReference type="ARBA" id="ARBA00009595"/>
    </source>
</evidence>
<evidence type="ECO:0000256" key="2">
    <source>
        <dbReference type="ARBA" id="ARBA00001947"/>
    </source>
</evidence>
<dbReference type="InterPro" id="IPR049734">
    <property type="entry name" value="NudC-like_C"/>
</dbReference>
<dbReference type="GO" id="GO:0006742">
    <property type="term" value="P:NADP+ catabolic process"/>
    <property type="evidence" value="ECO:0007669"/>
    <property type="project" value="TreeGrafter"/>
</dbReference>
<evidence type="ECO:0000256" key="8">
    <source>
        <dbReference type="ARBA" id="ARBA00023027"/>
    </source>
</evidence>
<keyword evidence="8" id="KW-0520">NAD</keyword>
<dbReference type="OrthoDB" id="10249612at2759"/>
<dbReference type="Proteomes" id="UP000326924">
    <property type="component" value="Unassembled WGS sequence"/>
</dbReference>
<keyword evidence="5" id="KW-0479">Metal-binding</keyword>
<dbReference type="EC" id="3.6.1.22" evidence="4"/>
<dbReference type="InterPro" id="IPR015376">
    <property type="entry name" value="Znr_NADH_PPase"/>
</dbReference>
<accession>A0A5J5F2Q0</accession>
<keyword evidence="7" id="KW-0460">Magnesium</keyword>
<dbReference type="InterPro" id="IPR020084">
    <property type="entry name" value="NUDIX_hydrolase_CS"/>
</dbReference>
<evidence type="ECO:0000256" key="4">
    <source>
        <dbReference type="ARBA" id="ARBA00012381"/>
    </source>
</evidence>
<dbReference type="GO" id="GO:0005829">
    <property type="term" value="C:cytosol"/>
    <property type="evidence" value="ECO:0007669"/>
    <property type="project" value="TreeGrafter"/>
</dbReference>
<reference evidence="11 12" key="1">
    <citation type="submission" date="2019-09" db="EMBL/GenBank/DDBJ databases">
        <title>Draft genome of the ectomycorrhizal ascomycete Sphaerosporella brunnea.</title>
        <authorList>
            <consortium name="DOE Joint Genome Institute"/>
            <person name="Benucci G.M."/>
            <person name="Marozzi G."/>
            <person name="Antonielli L."/>
            <person name="Sanchez S."/>
            <person name="Marco P."/>
            <person name="Wang X."/>
            <person name="Falini L.B."/>
            <person name="Barry K."/>
            <person name="Haridas S."/>
            <person name="Lipzen A."/>
            <person name="Labutti K."/>
            <person name="Grigoriev I.V."/>
            <person name="Murat C."/>
            <person name="Martin F."/>
            <person name="Albertini E."/>
            <person name="Donnini D."/>
            <person name="Bonito G."/>
        </authorList>
    </citation>
    <scope>NUCLEOTIDE SEQUENCE [LARGE SCALE GENOMIC DNA]</scope>
    <source>
        <strain evidence="11 12">Sb_GMNB300</strain>
    </source>
</reference>
<dbReference type="Pfam" id="PF00293">
    <property type="entry name" value="NUDIX"/>
    <property type="match status" value="1"/>
</dbReference>
<dbReference type="GO" id="GO:0019677">
    <property type="term" value="P:NAD+ catabolic process"/>
    <property type="evidence" value="ECO:0007669"/>
    <property type="project" value="TreeGrafter"/>
</dbReference>
<dbReference type="Gene3D" id="3.90.79.10">
    <property type="entry name" value="Nucleoside Triphosphate Pyrophosphohydrolase"/>
    <property type="match status" value="1"/>
</dbReference>
<comment type="catalytic activity">
    <reaction evidence="9">
        <text>a 5'-end NAD(+)-phospho-ribonucleoside in mRNA + H2O = a 5'-end phospho-adenosine-phospho-ribonucleoside in mRNA + beta-nicotinamide D-ribonucleotide + 2 H(+)</text>
        <dbReference type="Rhea" id="RHEA:60876"/>
        <dbReference type="Rhea" id="RHEA-COMP:15698"/>
        <dbReference type="Rhea" id="RHEA-COMP:15719"/>
        <dbReference type="ChEBI" id="CHEBI:14649"/>
        <dbReference type="ChEBI" id="CHEBI:15377"/>
        <dbReference type="ChEBI" id="CHEBI:15378"/>
        <dbReference type="ChEBI" id="CHEBI:144029"/>
        <dbReference type="ChEBI" id="CHEBI:144051"/>
    </reaction>
    <physiologicalReaction direction="left-to-right" evidence="9">
        <dbReference type="Rhea" id="RHEA:60877"/>
    </physiologicalReaction>
</comment>
<evidence type="ECO:0000256" key="6">
    <source>
        <dbReference type="ARBA" id="ARBA00022801"/>
    </source>
</evidence>
<evidence type="ECO:0000256" key="9">
    <source>
        <dbReference type="ARBA" id="ARBA00023679"/>
    </source>
</evidence>
<keyword evidence="12" id="KW-1185">Reference proteome</keyword>
<comment type="cofactor">
    <cofactor evidence="1">
        <name>Mg(2+)</name>
        <dbReference type="ChEBI" id="CHEBI:18420"/>
    </cofactor>
</comment>
<evidence type="ECO:0000259" key="10">
    <source>
        <dbReference type="PROSITE" id="PS51462"/>
    </source>
</evidence>
<dbReference type="Pfam" id="PF09296">
    <property type="entry name" value="NUDIX-like"/>
    <property type="match status" value="1"/>
</dbReference>
<organism evidence="11 12">
    <name type="scientific">Sphaerosporella brunnea</name>
    <dbReference type="NCBI Taxonomy" id="1250544"/>
    <lineage>
        <taxon>Eukaryota</taxon>
        <taxon>Fungi</taxon>
        <taxon>Dikarya</taxon>
        <taxon>Ascomycota</taxon>
        <taxon>Pezizomycotina</taxon>
        <taxon>Pezizomycetes</taxon>
        <taxon>Pezizales</taxon>
        <taxon>Pyronemataceae</taxon>
        <taxon>Sphaerosporella</taxon>
    </lineage>
</organism>
<dbReference type="InterPro" id="IPR015375">
    <property type="entry name" value="NADH_PPase-like_N"/>
</dbReference>
<dbReference type="PANTHER" id="PTHR42904">
    <property type="entry name" value="NUDIX HYDROLASE, NUDC SUBFAMILY"/>
    <property type="match status" value="1"/>
</dbReference>
<dbReference type="PANTHER" id="PTHR42904:SF6">
    <property type="entry name" value="NAD-CAPPED RNA HYDROLASE NUDT12"/>
    <property type="match status" value="1"/>
</dbReference>
<gene>
    <name evidence="11" type="ORF">FN846DRAFT_939233</name>
</gene>
<dbReference type="PROSITE" id="PS00893">
    <property type="entry name" value="NUDIX_BOX"/>
    <property type="match status" value="1"/>
</dbReference>
<name>A0A5J5F2Q0_9PEZI</name>
<dbReference type="GO" id="GO:0046872">
    <property type="term" value="F:metal ion binding"/>
    <property type="evidence" value="ECO:0007669"/>
    <property type="project" value="UniProtKB-KW"/>
</dbReference>
<keyword evidence="6 11" id="KW-0378">Hydrolase</keyword>
<dbReference type="EMBL" id="VXIS01000046">
    <property type="protein sequence ID" value="KAA8910429.1"/>
    <property type="molecule type" value="Genomic_DNA"/>
</dbReference>
<evidence type="ECO:0000313" key="12">
    <source>
        <dbReference type="Proteomes" id="UP000326924"/>
    </source>
</evidence>
<dbReference type="FunCoup" id="A0A5J5F2Q0">
    <property type="interactions" value="94"/>
</dbReference>
<dbReference type="InterPro" id="IPR000086">
    <property type="entry name" value="NUDIX_hydrolase_dom"/>
</dbReference>
<dbReference type="FunFam" id="3.90.79.10:FF:000042">
    <property type="entry name" value="Probable NADH pyrophosphatase"/>
    <property type="match status" value="1"/>
</dbReference>
<dbReference type="PROSITE" id="PS51462">
    <property type="entry name" value="NUDIX"/>
    <property type="match status" value="1"/>
</dbReference>
<dbReference type="GO" id="GO:0035529">
    <property type="term" value="F:NADH pyrophosphatase activity"/>
    <property type="evidence" value="ECO:0007669"/>
    <property type="project" value="TreeGrafter"/>
</dbReference>
<dbReference type="InterPro" id="IPR015797">
    <property type="entry name" value="NUDIX_hydrolase-like_dom_sf"/>
</dbReference>
<protein>
    <recommendedName>
        <fullName evidence="4">NAD(+) diphosphatase</fullName>
        <ecNumber evidence="4">3.6.1.22</ecNumber>
    </recommendedName>
</protein>